<evidence type="ECO:0000256" key="4">
    <source>
        <dbReference type="ARBA" id="ARBA00023163"/>
    </source>
</evidence>
<dbReference type="PANTHER" id="PTHR43133:SF46">
    <property type="entry name" value="RNA POLYMERASE SIGMA-70 FACTOR ECF SUBFAMILY"/>
    <property type="match status" value="1"/>
</dbReference>
<evidence type="ECO:0000256" key="1">
    <source>
        <dbReference type="ARBA" id="ARBA00010641"/>
    </source>
</evidence>
<dbReference type="Gene3D" id="1.10.1740.10">
    <property type="match status" value="1"/>
</dbReference>
<feature type="domain" description="RNA polymerase sigma factor 70 region 4 type 2" evidence="5">
    <location>
        <begin position="130"/>
        <end position="182"/>
    </location>
</feature>
<dbReference type="RefSeq" id="WP_222580707.1">
    <property type="nucleotide sequence ID" value="NZ_JAHVHU010000012.1"/>
</dbReference>
<dbReference type="NCBIfam" id="TIGR02937">
    <property type="entry name" value="sigma70-ECF"/>
    <property type="match status" value="1"/>
</dbReference>
<dbReference type="GO" id="GO:0006352">
    <property type="term" value="P:DNA-templated transcription initiation"/>
    <property type="evidence" value="ECO:0007669"/>
    <property type="project" value="InterPro"/>
</dbReference>
<comment type="similarity">
    <text evidence="1">Belongs to the sigma-70 factor family. ECF subfamily.</text>
</comment>
<dbReference type="InterPro" id="IPR014284">
    <property type="entry name" value="RNA_pol_sigma-70_dom"/>
</dbReference>
<dbReference type="PANTHER" id="PTHR43133">
    <property type="entry name" value="RNA POLYMERASE ECF-TYPE SIGMA FACTO"/>
    <property type="match status" value="1"/>
</dbReference>
<keyword evidence="2" id="KW-0805">Transcription regulation</keyword>
<dbReference type="Pfam" id="PF08281">
    <property type="entry name" value="Sigma70_r4_2"/>
    <property type="match status" value="1"/>
</dbReference>
<dbReference type="SUPFAM" id="SSF88946">
    <property type="entry name" value="Sigma2 domain of RNA polymerase sigma factors"/>
    <property type="match status" value="1"/>
</dbReference>
<dbReference type="InterPro" id="IPR013325">
    <property type="entry name" value="RNA_pol_sigma_r2"/>
</dbReference>
<dbReference type="InterPro" id="IPR013249">
    <property type="entry name" value="RNA_pol_sigma70_r4_t2"/>
</dbReference>
<dbReference type="InterPro" id="IPR039425">
    <property type="entry name" value="RNA_pol_sigma-70-like"/>
</dbReference>
<dbReference type="AlphaFoldDB" id="A0A953HQT4"/>
<dbReference type="Proteomes" id="UP000753961">
    <property type="component" value="Unassembled WGS sequence"/>
</dbReference>
<reference evidence="6" key="1">
    <citation type="submission" date="2021-06" db="EMBL/GenBank/DDBJ databases">
        <title>44 bacteria genomes isolated from Dapeng, Shenzhen.</title>
        <authorList>
            <person name="Zheng W."/>
            <person name="Yu S."/>
            <person name="Huang Y."/>
        </authorList>
    </citation>
    <scope>NUCLEOTIDE SEQUENCE</scope>
    <source>
        <strain evidence="6">DP5N28-2</strain>
    </source>
</reference>
<proteinExistence type="inferred from homology"/>
<keyword evidence="4" id="KW-0804">Transcription</keyword>
<evidence type="ECO:0000259" key="5">
    <source>
        <dbReference type="Pfam" id="PF08281"/>
    </source>
</evidence>
<accession>A0A953HQT4</accession>
<comment type="caution">
    <text evidence="6">The sequence shown here is derived from an EMBL/GenBank/DDBJ whole genome shotgun (WGS) entry which is preliminary data.</text>
</comment>
<dbReference type="Gene3D" id="1.10.10.10">
    <property type="entry name" value="Winged helix-like DNA-binding domain superfamily/Winged helix DNA-binding domain"/>
    <property type="match status" value="1"/>
</dbReference>
<organism evidence="6 7">
    <name type="scientific">Membranihabitans marinus</name>
    <dbReference type="NCBI Taxonomy" id="1227546"/>
    <lineage>
        <taxon>Bacteria</taxon>
        <taxon>Pseudomonadati</taxon>
        <taxon>Bacteroidota</taxon>
        <taxon>Saprospiria</taxon>
        <taxon>Saprospirales</taxon>
        <taxon>Saprospiraceae</taxon>
        <taxon>Membranihabitans</taxon>
    </lineage>
</organism>
<dbReference type="InterPro" id="IPR036388">
    <property type="entry name" value="WH-like_DNA-bd_sf"/>
</dbReference>
<dbReference type="InterPro" id="IPR013324">
    <property type="entry name" value="RNA_pol_sigma_r3/r4-like"/>
</dbReference>
<evidence type="ECO:0000256" key="2">
    <source>
        <dbReference type="ARBA" id="ARBA00023015"/>
    </source>
</evidence>
<dbReference type="GO" id="GO:0016987">
    <property type="term" value="F:sigma factor activity"/>
    <property type="evidence" value="ECO:0007669"/>
    <property type="project" value="UniProtKB-KW"/>
</dbReference>
<dbReference type="GO" id="GO:0003677">
    <property type="term" value="F:DNA binding"/>
    <property type="evidence" value="ECO:0007669"/>
    <property type="project" value="InterPro"/>
</dbReference>
<keyword evidence="7" id="KW-1185">Reference proteome</keyword>
<sequence length="188" mass="22705">MASKKEKSNELIVVLKHIAEGKEEAIRSFYLDHYNQFINYGRTITQDRHAVEDAIQQLLIWIVENPRKARRLDRPDVYFFRSLRNNLIKEQMASRKDLQDKLRETLSEMMITKSAEKKWMENEEEQEIIDRLQKEIRTLPDYLQQTLYLRFFSNLEYKDISSIMEIKPNVARIYIHRAIERLRSTLKL</sequence>
<keyword evidence="3" id="KW-0731">Sigma factor</keyword>
<evidence type="ECO:0000256" key="3">
    <source>
        <dbReference type="ARBA" id="ARBA00023082"/>
    </source>
</evidence>
<dbReference type="SUPFAM" id="SSF88659">
    <property type="entry name" value="Sigma3 and sigma4 domains of RNA polymerase sigma factors"/>
    <property type="match status" value="1"/>
</dbReference>
<evidence type="ECO:0000313" key="7">
    <source>
        <dbReference type="Proteomes" id="UP000753961"/>
    </source>
</evidence>
<evidence type="ECO:0000313" key="6">
    <source>
        <dbReference type="EMBL" id="MBY5959168.1"/>
    </source>
</evidence>
<protein>
    <submittedName>
        <fullName evidence="6">Sigma-70 family RNA polymerase sigma factor</fullName>
    </submittedName>
</protein>
<name>A0A953HQT4_9BACT</name>
<gene>
    <name evidence="6" type="ORF">KUV50_13530</name>
</gene>
<dbReference type="EMBL" id="JAHVHU010000012">
    <property type="protein sequence ID" value="MBY5959168.1"/>
    <property type="molecule type" value="Genomic_DNA"/>
</dbReference>